<comment type="caution">
    <text evidence="2">The sequence shown here is derived from an EMBL/GenBank/DDBJ whole genome shotgun (WGS) entry which is preliminary data.</text>
</comment>
<proteinExistence type="predicted"/>
<feature type="signal peptide" evidence="1">
    <location>
        <begin position="1"/>
        <end position="18"/>
    </location>
</feature>
<evidence type="ECO:0000313" key="2">
    <source>
        <dbReference type="EMBL" id="TSJ77182.1"/>
    </source>
</evidence>
<dbReference type="Proteomes" id="UP000315648">
    <property type="component" value="Unassembled WGS sequence"/>
</dbReference>
<evidence type="ECO:0000313" key="3">
    <source>
        <dbReference type="Proteomes" id="UP000315648"/>
    </source>
</evidence>
<dbReference type="AlphaFoldDB" id="A0A556QKQ1"/>
<protein>
    <recommendedName>
        <fullName evidence="4">PEP-CTERM sorting domain-containing protein</fullName>
    </recommendedName>
</protein>
<dbReference type="RefSeq" id="WP_144353585.1">
    <property type="nucleotide sequence ID" value="NZ_CBCRVV010000016.1"/>
</dbReference>
<accession>A0A556QKQ1</accession>
<gene>
    <name evidence="2" type="ORF">FPL22_13860</name>
</gene>
<keyword evidence="3" id="KW-1185">Reference proteome</keyword>
<evidence type="ECO:0008006" key="4">
    <source>
        <dbReference type="Google" id="ProtNLM"/>
    </source>
</evidence>
<sequence>MKLAVIISFLALAPLAHGGPYSGPAGTEGSEAIHMNDSAFTAWATGVSELVRGPVNIANPGLGNASFGTGNSALGSPGGDGEDDVYEVVSLGDGGWITLTFDKPITNGAGWDFAVFENGFSNTFLELAFVEVSSNGIDFFRFESVSLTPVTTQIGGFGSVDTTNLHNLAGKYRTGWGTGFDLSELSIIGSLLDINAITHVRIVDVVGTIDPAHASYDSLGNIINDPYSTPFNTGGFDLDAIGVRYEAIPEPASLALLAGFASVCFIGTRRRRS</sequence>
<dbReference type="EMBL" id="VMBG01000002">
    <property type="protein sequence ID" value="TSJ77182.1"/>
    <property type="molecule type" value="Genomic_DNA"/>
</dbReference>
<feature type="chain" id="PRO_5021716259" description="PEP-CTERM sorting domain-containing protein" evidence="1">
    <location>
        <begin position="19"/>
        <end position="273"/>
    </location>
</feature>
<dbReference type="OrthoDB" id="196138at2"/>
<organism evidence="2 3">
    <name type="scientific">Rariglobus hedericola</name>
    <dbReference type="NCBI Taxonomy" id="2597822"/>
    <lineage>
        <taxon>Bacteria</taxon>
        <taxon>Pseudomonadati</taxon>
        <taxon>Verrucomicrobiota</taxon>
        <taxon>Opitutia</taxon>
        <taxon>Opitutales</taxon>
        <taxon>Opitutaceae</taxon>
        <taxon>Rariglobus</taxon>
    </lineage>
</organism>
<evidence type="ECO:0000256" key="1">
    <source>
        <dbReference type="SAM" id="SignalP"/>
    </source>
</evidence>
<reference evidence="2 3" key="1">
    <citation type="submission" date="2019-07" db="EMBL/GenBank/DDBJ databases">
        <title>Description of 53C-WASEF.</title>
        <authorList>
            <person name="Pitt A."/>
            <person name="Hahn M.W."/>
        </authorList>
    </citation>
    <scope>NUCLEOTIDE SEQUENCE [LARGE SCALE GENOMIC DNA]</scope>
    <source>
        <strain evidence="2 3">53C-WASEF</strain>
    </source>
</reference>
<keyword evidence="1" id="KW-0732">Signal</keyword>
<name>A0A556QKQ1_9BACT</name>